<dbReference type="InterPro" id="IPR007321">
    <property type="entry name" value="Transposase_28"/>
</dbReference>
<dbReference type="Proteomes" id="UP001231189">
    <property type="component" value="Unassembled WGS sequence"/>
</dbReference>
<proteinExistence type="predicted"/>
<feature type="domain" description="Transposase (putative) gypsy type" evidence="2">
    <location>
        <begin position="51"/>
        <end position="118"/>
    </location>
</feature>
<name>A0AAD8VKU6_LOLMU</name>
<organism evidence="3 4">
    <name type="scientific">Lolium multiflorum</name>
    <name type="common">Italian ryegrass</name>
    <name type="synonym">Lolium perenne subsp. multiflorum</name>
    <dbReference type="NCBI Taxonomy" id="4521"/>
    <lineage>
        <taxon>Eukaryota</taxon>
        <taxon>Viridiplantae</taxon>
        <taxon>Streptophyta</taxon>
        <taxon>Embryophyta</taxon>
        <taxon>Tracheophyta</taxon>
        <taxon>Spermatophyta</taxon>
        <taxon>Magnoliopsida</taxon>
        <taxon>Liliopsida</taxon>
        <taxon>Poales</taxon>
        <taxon>Poaceae</taxon>
        <taxon>BOP clade</taxon>
        <taxon>Pooideae</taxon>
        <taxon>Poodae</taxon>
        <taxon>Poeae</taxon>
        <taxon>Poeae Chloroplast Group 2 (Poeae type)</taxon>
        <taxon>Loliodinae</taxon>
        <taxon>Loliinae</taxon>
        <taxon>Lolium</taxon>
    </lineage>
</organism>
<dbReference type="AlphaFoldDB" id="A0AAD8VKU6"/>
<evidence type="ECO:0000313" key="3">
    <source>
        <dbReference type="EMBL" id="KAK1608991.1"/>
    </source>
</evidence>
<keyword evidence="4" id="KW-1185">Reference proteome</keyword>
<evidence type="ECO:0000256" key="1">
    <source>
        <dbReference type="SAM" id="MobiDB-lite"/>
    </source>
</evidence>
<dbReference type="PANTHER" id="PTHR33026">
    <property type="entry name" value="OS06G0360600 PROTEIN"/>
    <property type="match status" value="1"/>
</dbReference>
<dbReference type="PANTHER" id="PTHR33026:SF7">
    <property type="entry name" value="OS03G0100275 PROTEIN"/>
    <property type="match status" value="1"/>
</dbReference>
<dbReference type="EMBL" id="JAUUTY010000007">
    <property type="protein sequence ID" value="KAK1608991.1"/>
    <property type="molecule type" value="Genomic_DNA"/>
</dbReference>
<accession>A0AAD8VKU6</accession>
<comment type="caution">
    <text evidence="3">The sequence shown here is derived from an EMBL/GenBank/DDBJ whole genome shotgun (WGS) entry which is preliminary data.</text>
</comment>
<protein>
    <recommendedName>
        <fullName evidence="2">Transposase (putative) gypsy type domain-containing protein</fullName>
    </recommendedName>
</protein>
<gene>
    <name evidence="3" type="ORF">QYE76_032664</name>
</gene>
<sequence>MEDVEISRWERSKLSNQDKRGLKKLGLMQKEDSLIFPGDESAPNPRIGYRVTFIDHLICGLSTPVHEFLRGLLFVYGIQPHQLTPNSILHISLFITLCECFLGTHPNWGMWKRIFYLRRNNSRSVVYDIGGVCICIRSNVDYFDVKFPDSVQGWRKRWLYIKDESVGNQEYGIAPFDGATKIIRRRSWDAEASAEEIAATDALMKRIHQLQNTHGKELSGIQITAYFLRIRVQTLQARKNPLWMYAGEEDVDRISKDLVVKDLEKLIRRFSSLSKKDEHSSRNPTGLVPDRPALAGQTGPGTGPPVSTGAGTGSRPGGLLRRTGLPPASTGAGAGLRRGAWSYTRFDRARDRTSRPVRVSDRTTSSGLLDSIRLAPVCPVCAGWPVRPVDQASDGQAQNPLLIFHRSGGSPIVFLFH</sequence>
<evidence type="ECO:0000259" key="2">
    <source>
        <dbReference type="Pfam" id="PF04195"/>
    </source>
</evidence>
<evidence type="ECO:0000313" key="4">
    <source>
        <dbReference type="Proteomes" id="UP001231189"/>
    </source>
</evidence>
<dbReference type="Pfam" id="PF04195">
    <property type="entry name" value="Transposase_28"/>
    <property type="match status" value="1"/>
</dbReference>
<reference evidence="3" key="1">
    <citation type="submission" date="2023-07" db="EMBL/GenBank/DDBJ databases">
        <title>A chromosome-level genome assembly of Lolium multiflorum.</title>
        <authorList>
            <person name="Chen Y."/>
            <person name="Copetti D."/>
            <person name="Kolliker R."/>
            <person name="Studer B."/>
        </authorList>
    </citation>
    <scope>NUCLEOTIDE SEQUENCE</scope>
    <source>
        <strain evidence="3">02402/16</strain>
        <tissue evidence="3">Leaf</tissue>
    </source>
</reference>
<feature type="region of interest" description="Disordered" evidence="1">
    <location>
        <begin position="273"/>
        <end position="336"/>
    </location>
</feature>